<accession>A0A7J6MB43</accession>
<dbReference type="OrthoDB" id="10490630at2759"/>
<gene>
    <name evidence="3" type="ORF">FOL46_001815</name>
    <name evidence="2" type="ORF">FOZ61_001836</name>
</gene>
<dbReference type="InterPro" id="IPR011992">
    <property type="entry name" value="EF-hand-dom_pair"/>
</dbReference>
<reference evidence="4 5" key="1">
    <citation type="submission" date="2020-04" db="EMBL/GenBank/DDBJ databases">
        <title>Perkinsus olseni comparative genomics.</title>
        <authorList>
            <person name="Bogema D.R."/>
        </authorList>
    </citation>
    <scope>NUCLEOTIDE SEQUENCE [LARGE SCALE GENOMIC DNA]</scope>
    <source>
        <strain evidence="2">ATCC PRA-179</strain>
        <strain evidence="3">ATCC PRA-31</strain>
    </source>
</reference>
<dbReference type="Gene3D" id="1.10.238.10">
    <property type="entry name" value="EF-hand"/>
    <property type="match status" value="1"/>
</dbReference>
<dbReference type="EMBL" id="JABAHT010000148">
    <property type="protein sequence ID" value="KAF4663210.1"/>
    <property type="molecule type" value="Genomic_DNA"/>
</dbReference>
<dbReference type="EMBL" id="JABANN010000153">
    <property type="protein sequence ID" value="KAF4668798.1"/>
    <property type="molecule type" value="Genomic_DNA"/>
</dbReference>
<name>A0A7J6MB43_PEROL</name>
<feature type="compositionally biased region" description="Polar residues" evidence="1">
    <location>
        <begin position="1"/>
        <end position="11"/>
    </location>
</feature>
<evidence type="ECO:0000313" key="4">
    <source>
        <dbReference type="Proteomes" id="UP000570595"/>
    </source>
</evidence>
<dbReference type="Proteomes" id="UP000570595">
    <property type="component" value="Unassembled WGS sequence"/>
</dbReference>
<proteinExistence type="predicted"/>
<protein>
    <submittedName>
        <fullName evidence="3">Uncharacterized protein</fullName>
    </submittedName>
</protein>
<feature type="region of interest" description="Disordered" evidence="1">
    <location>
        <begin position="234"/>
        <end position="257"/>
    </location>
</feature>
<organism evidence="3 5">
    <name type="scientific">Perkinsus olseni</name>
    <name type="common">Perkinsus atlanticus</name>
    <dbReference type="NCBI Taxonomy" id="32597"/>
    <lineage>
        <taxon>Eukaryota</taxon>
        <taxon>Sar</taxon>
        <taxon>Alveolata</taxon>
        <taxon>Perkinsozoa</taxon>
        <taxon>Perkinsea</taxon>
        <taxon>Perkinsida</taxon>
        <taxon>Perkinsidae</taxon>
        <taxon>Perkinsus</taxon>
    </lineage>
</organism>
<evidence type="ECO:0000313" key="3">
    <source>
        <dbReference type="EMBL" id="KAF4668798.1"/>
    </source>
</evidence>
<evidence type="ECO:0000256" key="1">
    <source>
        <dbReference type="SAM" id="MobiDB-lite"/>
    </source>
</evidence>
<feature type="region of interest" description="Disordered" evidence="1">
    <location>
        <begin position="135"/>
        <end position="177"/>
    </location>
</feature>
<dbReference type="SUPFAM" id="SSF47473">
    <property type="entry name" value="EF-hand"/>
    <property type="match status" value="1"/>
</dbReference>
<dbReference type="AlphaFoldDB" id="A0A7J6MB43"/>
<dbReference type="Proteomes" id="UP000572268">
    <property type="component" value="Unassembled WGS sequence"/>
</dbReference>
<comment type="caution">
    <text evidence="3">The sequence shown here is derived from an EMBL/GenBank/DDBJ whole genome shotgun (WGS) entry which is preliminary data.</text>
</comment>
<sequence>MFYTTPHFNTRISHRGRPGNAEGRRPLGTSLSPSKTLKAIFGRFAGSSGMSGTQWAKMCCQAGLADSDGAPLALADADLVYVDVQRRELGVKGMKLPYETFAQQAIPALAEKAGLSVHEVLARLDTLNQRLQDGTSSSLAAGVSRRRKEENLVERGSSGPQRLYYQHRRRSGDQEGRIFRRRSQAAGLEAQPSTGVLDLSQVCDRTAADVRGSKKEKNYVPGVTTHSVRVTDRLSQSTRSLRSLDRRLSSSSAASLHSESDVVGPERFYYDKTSYTGTAKRSLRAVPRYSTRGVGGRRGSLDGIAEATEEEELRAMLTGRNKQATARRVEGRINRPVLSGVSSSVTVLPPATQLASPSQQERRVIVRPPSGGSLVAPPPSVPYPVQVGGTPQVPLTRVFTPFTPAYKLGQAPLPQPSAMPKQQRTSVVYSSVSPLPQQMPALTAPTAVTSMFALSSPLDFRPGPRVG</sequence>
<feature type="region of interest" description="Disordered" evidence="1">
    <location>
        <begin position="1"/>
        <end position="31"/>
    </location>
</feature>
<evidence type="ECO:0000313" key="5">
    <source>
        <dbReference type="Proteomes" id="UP000572268"/>
    </source>
</evidence>
<evidence type="ECO:0000313" key="2">
    <source>
        <dbReference type="EMBL" id="KAF4663210.1"/>
    </source>
</evidence>